<gene>
    <name evidence="2" type="ORF">EYR41_011904</name>
</gene>
<name>A0A8H2HKR8_ORBOL</name>
<dbReference type="AlphaFoldDB" id="A0A8H2HKR8"/>
<sequence>MITSILVPVLLLRVAGLLDWQSTSNESHPPLLLGLNLNITNLGSSGKDGRHRRLPLRNAGAGAGRTWIRSGLGMHIPAHLSTANILAMNIDYQP</sequence>
<feature type="signal peptide" evidence="1">
    <location>
        <begin position="1"/>
        <end position="16"/>
    </location>
</feature>
<dbReference type="EMBL" id="SOZJ01000009">
    <property type="protein sequence ID" value="TGJ62716.1"/>
    <property type="molecule type" value="Genomic_DNA"/>
</dbReference>
<reference evidence="2 3" key="1">
    <citation type="submission" date="2019-03" db="EMBL/GenBank/DDBJ databases">
        <title>Nematode-trapping fungi genome.</title>
        <authorList>
            <person name="Vidal-Diez De Ulzurrun G."/>
        </authorList>
    </citation>
    <scope>NUCLEOTIDE SEQUENCE [LARGE SCALE GENOMIC DNA]</scope>
    <source>
        <strain evidence="2 3">TWF154</strain>
    </source>
</reference>
<dbReference type="Proteomes" id="UP000297595">
    <property type="component" value="Unassembled WGS sequence"/>
</dbReference>
<accession>A0A8H2HKR8</accession>
<evidence type="ECO:0008006" key="4">
    <source>
        <dbReference type="Google" id="ProtNLM"/>
    </source>
</evidence>
<evidence type="ECO:0000313" key="2">
    <source>
        <dbReference type="EMBL" id="TGJ62716.1"/>
    </source>
</evidence>
<evidence type="ECO:0000256" key="1">
    <source>
        <dbReference type="SAM" id="SignalP"/>
    </source>
</evidence>
<feature type="chain" id="PRO_5034241771" description="Secreted protein" evidence="1">
    <location>
        <begin position="17"/>
        <end position="94"/>
    </location>
</feature>
<evidence type="ECO:0000313" key="3">
    <source>
        <dbReference type="Proteomes" id="UP000297595"/>
    </source>
</evidence>
<comment type="caution">
    <text evidence="2">The sequence shown here is derived from an EMBL/GenBank/DDBJ whole genome shotgun (WGS) entry which is preliminary data.</text>
</comment>
<proteinExistence type="predicted"/>
<keyword evidence="1" id="KW-0732">Signal</keyword>
<organism evidence="2 3">
    <name type="scientific">Orbilia oligospora</name>
    <name type="common">Nematode-trapping fungus</name>
    <name type="synonym">Arthrobotrys oligospora</name>
    <dbReference type="NCBI Taxonomy" id="2813651"/>
    <lineage>
        <taxon>Eukaryota</taxon>
        <taxon>Fungi</taxon>
        <taxon>Dikarya</taxon>
        <taxon>Ascomycota</taxon>
        <taxon>Pezizomycotina</taxon>
        <taxon>Orbiliomycetes</taxon>
        <taxon>Orbiliales</taxon>
        <taxon>Orbiliaceae</taxon>
        <taxon>Orbilia</taxon>
    </lineage>
</organism>
<protein>
    <recommendedName>
        <fullName evidence="4">Secreted protein</fullName>
    </recommendedName>
</protein>